<comment type="caution">
    <text evidence="9">The sequence shown here is derived from an EMBL/GenBank/DDBJ whole genome shotgun (WGS) entry which is preliminary data.</text>
</comment>
<reference evidence="9 10" key="1">
    <citation type="submission" date="2016-01" db="EMBL/GenBank/DDBJ databases">
        <title>The new phylogeny of the genus Mycobacterium.</title>
        <authorList>
            <person name="Tarcisio F."/>
            <person name="Conor M."/>
            <person name="Antonella G."/>
            <person name="Elisabetta G."/>
            <person name="Giulia F.S."/>
            <person name="Sara T."/>
            <person name="Anna F."/>
            <person name="Clotilde B."/>
            <person name="Roberto B."/>
            <person name="Veronica D.S."/>
            <person name="Fabio R."/>
            <person name="Monica P."/>
            <person name="Olivier J."/>
            <person name="Enrico T."/>
            <person name="Nicola S."/>
        </authorList>
    </citation>
    <scope>NUCLEOTIDE SEQUENCE [LARGE SCALE GENOMIC DNA]</scope>
    <source>
        <strain evidence="9 10">DSM 45166</strain>
    </source>
</reference>
<evidence type="ECO:0000256" key="1">
    <source>
        <dbReference type="ARBA" id="ARBA00017146"/>
    </source>
</evidence>
<name>A0A1X1YD76_9MYCO</name>
<dbReference type="GO" id="GO:0003700">
    <property type="term" value="F:DNA-binding transcription factor activity"/>
    <property type="evidence" value="ECO:0007669"/>
    <property type="project" value="InterPro"/>
</dbReference>
<evidence type="ECO:0000256" key="4">
    <source>
        <dbReference type="ARBA" id="ARBA00023015"/>
    </source>
</evidence>
<dbReference type="RefSeq" id="WP_045384614.1">
    <property type="nucleotide sequence ID" value="NZ_LQPE01000028.1"/>
</dbReference>
<dbReference type="InterPro" id="IPR011794">
    <property type="entry name" value="MerR"/>
</dbReference>
<keyword evidence="10" id="KW-1185">Reference proteome</keyword>
<evidence type="ECO:0000259" key="8">
    <source>
        <dbReference type="PROSITE" id="PS50937"/>
    </source>
</evidence>
<comment type="function">
    <text evidence="7">Mediates the mercuric-dependent induction of mercury resistance operon. In the absence of mercury MerR represses transcription by binding tightly to the mer operator region; when mercury is present the dimeric complex binds a single ion and becomes a potent transcriptional activator, while remaining bound to the mer site.</text>
</comment>
<organism evidence="9 10">
    <name type="scientific">Mycobacterium kyorinense</name>
    <dbReference type="NCBI Taxonomy" id="487514"/>
    <lineage>
        <taxon>Bacteria</taxon>
        <taxon>Bacillati</taxon>
        <taxon>Actinomycetota</taxon>
        <taxon>Actinomycetes</taxon>
        <taxon>Mycobacteriales</taxon>
        <taxon>Mycobacteriaceae</taxon>
        <taxon>Mycobacterium</taxon>
    </lineage>
</organism>
<dbReference type="CDD" id="cd04783">
    <property type="entry name" value="HTH_MerR1"/>
    <property type="match status" value="1"/>
</dbReference>
<dbReference type="InterPro" id="IPR009061">
    <property type="entry name" value="DNA-bd_dom_put_sf"/>
</dbReference>
<keyword evidence="5" id="KW-0238">DNA-binding</keyword>
<feature type="domain" description="HTH merR-type" evidence="8">
    <location>
        <begin position="1"/>
        <end position="69"/>
    </location>
</feature>
<sequence length="135" mass="14898">MRTMQVAQQAGVNAQTLRYYERRGLLPDPPRTVSGYRRYGPEAVRRVRFVKRAQELGFSLAEVDVLLQLADGGPESCDAARQLAEQKVAELDAKIVSLQAMQRSLRRLIATCAGPPAERVCPLLDSMEPGHIGPP</sequence>
<dbReference type="OrthoDB" id="9802039at2"/>
<dbReference type="PROSITE" id="PS50937">
    <property type="entry name" value="HTH_MERR_2"/>
    <property type="match status" value="1"/>
</dbReference>
<protein>
    <recommendedName>
        <fullName evidence="1">Mercuric resistance operon regulatory protein</fullName>
    </recommendedName>
</protein>
<dbReference type="Gene3D" id="1.10.1660.10">
    <property type="match status" value="1"/>
</dbReference>
<dbReference type="GO" id="GO:0046689">
    <property type="term" value="P:response to mercury ion"/>
    <property type="evidence" value="ECO:0007669"/>
    <property type="project" value="UniProtKB-KW"/>
</dbReference>
<dbReference type="Proteomes" id="UP000193487">
    <property type="component" value="Unassembled WGS sequence"/>
</dbReference>
<dbReference type="AlphaFoldDB" id="A0A1X1YD76"/>
<dbReference type="PANTHER" id="PTHR30204:SF94">
    <property type="entry name" value="HEAVY METAL-DEPENDENT TRANSCRIPTIONAL REGULATOR HI_0293-RELATED"/>
    <property type="match status" value="1"/>
</dbReference>
<gene>
    <name evidence="9" type="ORF">AWC14_22615</name>
</gene>
<proteinExistence type="predicted"/>
<dbReference type="InterPro" id="IPR015358">
    <property type="entry name" value="Tscrpt_reg_MerR_DNA-bd"/>
</dbReference>
<keyword evidence="2" id="KW-0475">Mercuric resistance</keyword>
<dbReference type="Pfam" id="PF00376">
    <property type="entry name" value="MerR"/>
    <property type="match status" value="1"/>
</dbReference>
<dbReference type="GO" id="GO:0045340">
    <property type="term" value="F:mercury ion binding"/>
    <property type="evidence" value="ECO:0007669"/>
    <property type="project" value="InterPro"/>
</dbReference>
<keyword evidence="6" id="KW-0804">Transcription</keyword>
<evidence type="ECO:0000313" key="9">
    <source>
        <dbReference type="EMBL" id="ORW08960.1"/>
    </source>
</evidence>
<dbReference type="PANTHER" id="PTHR30204">
    <property type="entry name" value="REDOX-CYCLING DRUG-SENSING TRANSCRIPTIONAL ACTIVATOR SOXR"/>
    <property type="match status" value="1"/>
</dbReference>
<dbReference type="Pfam" id="PF09278">
    <property type="entry name" value="MerR-DNA-bind"/>
    <property type="match status" value="1"/>
</dbReference>
<dbReference type="InterPro" id="IPR047057">
    <property type="entry name" value="MerR_fam"/>
</dbReference>
<dbReference type="SMART" id="SM00422">
    <property type="entry name" value="HTH_MERR"/>
    <property type="match status" value="1"/>
</dbReference>
<evidence type="ECO:0000313" key="10">
    <source>
        <dbReference type="Proteomes" id="UP000193487"/>
    </source>
</evidence>
<evidence type="ECO:0000256" key="7">
    <source>
        <dbReference type="ARBA" id="ARBA00024874"/>
    </source>
</evidence>
<evidence type="ECO:0000256" key="3">
    <source>
        <dbReference type="ARBA" id="ARBA00022914"/>
    </source>
</evidence>
<keyword evidence="3" id="KW-0476">Mercury</keyword>
<evidence type="ECO:0000256" key="6">
    <source>
        <dbReference type="ARBA" id="ARBA00023163"/>
    </source>
</evidence>
<dbReference type="PRINTS" id="PR00040">
    <property type="entry name" value="HTHMERR"/>
</dbReference>
<dbReference type="SUPFAM" id="SSF46955">
    <property type="entry name" value="Putative DNA-binding domain"/>
    <property type="match status" value="1"/>
</dbReference>
<evidence type="ECO:0000256" key="5">
    <source>
        <dbReference type="ARBA" id="ARBA00023125"/>
    </source>
</evidence>
<dbReference type="InterPro" id="IPR000551">
    <property type="entry name" value="MerR-type_HTH_dom"/>
</dbReference>
<dbReference type="GO" id="GO:0003677">
    <property type="term" value="F:DNA binding"/>
    <property type="evidence" value="ECO:0007669"/>
    <property type="project" value="UniProtKB-KW"/>
</dbReference>
<accession>A0A1X1YD76</accession>
<evidence type="ECO:0000256" key="2">
    <source>
        <dbReference type="ARBA" id="ARBA00022466"/>
    </source>
</evidence>
<dbReference type="EMBL" id="LQPE01000028">
    <property type="protein sequence ID" value="ORW08960.1"/>
    <property type="molecule type" value="Genomic_DNA"/>
</dbReference>
<keyword evidence="4" id="KW-0805">Transcription regulation</keyword>